<feature type="compositionally biased region" description="Low complexity" evidence="1">
    <location>
        <begin position="538"/>
        <end position="553"/>
    </location>
</feature>
<evidence type="ECO:0000256" key="1">
    <source>
        <dbReference type="SAM" id="MobiDB-lite"/>
    </source>
</evidence>
<sequence>MIIKKGNYIDNVTSDNSVLFTTLRHQNQLHSGRRWFGVIFVMLPVFLFSCSVERKNPLSKTYHNILAHYNGYFLAREKMKTSEEGLRSKMVDDYNRVLPIYPDVTESTASAMQGDMDEIIKKASIPIQRHKNSRWVDDSYVLLGKARYYQYDFENAIQTFKYVNTEGEDDAARHQALIWLMHTFMDQEEYGNVIAVADYLKKEELNHDNLRDFHLALAHYYYVDKNWSQVARNIEAALPYVQKHDRRARLNFILGQIYQNGQRDSTAYDRYQAVLRNSPPYELSFYTKLNMSQVTELSEGSDVRRIQKYFRKLLRDQKNKEYKDRIYYEMARFELKQDNVEKAVDYLQKSVQQEGGNPNQKAYSYLELGKVYYDRLRNFERAKVYYDSTLMFMNQELEEYEAISKRQQVLEEFVGHYYTMQHQDSLRKLAAMDSIELYAVLDKILDAEEARREAEAKALARAERRAQNRAASVFDMSGDGGFETGGGAGSSWYFYDTRALSQGQSAFQRTWGSRPLEDNWRRSNKNSDADFDTGEPVAGAQAPAADSASATASVNAAEVRESRRSELLANIPTTPEALAASDTILQTALYELGRIYDQRLDEPKNAATTFERLIDEFPENENYAEVLYFLHLIYSQLGDEAMAAKYREALTEKFGNSIYAKKLNNPNYAEESRQRMEAIAARYKVVYELYEQAFYDSAQAGIDAIQVEYPTSEFEDRLALLEALILGRTEKGPGYQQALEQFINTYPTSSLVDYAQQLLDGYINQAGQADLDPEILQADPAELEEANAEAEEAVADLSGIKMPDSEPVETKATPPPAPAKPAVTYSENLQRPHYFVAVFHLPVGQSRTLTENFARFNDDQFSTASLSSSPLMLDDSTFAVIVKEFPSKDQAVAYLQKHYTEASPTAAFERNQYDIFVISNENFPRWYKSKGTEGYLAFFREHYR</sequence>
<feature type="transmembrane region" description="Helical" evidence="2">
    <location>
        <begin position="35"/>
        <end position="52"/>
    </location>
</feature>
<keyword evidence="4" id="KW-1185">Reference proteome</keyword>
<dbReference type="SUPFAM" id="SSF48452">
    <property type="entry name" value="TPR-like"/>
    <property type="match status" value="1"/>
</dbReference>
<evidence type="ECO:0000313" key="4">
    <source>
        <dbReference type="Proteomes" id="UP000198510"/>
    </source>
</evidence>
<dbReference type="SUPFAM" id="SSF81901">
    <property type="entry name" value="HCP-like"/>
    <property type="match status" value="1"/>
</dbReference>
<dbReference type="Pfam" id="PF13174">
    <property type="entry name" value="TPR_6"/>
    <property type="match status" value="1"/>
</dbReference>
<dbReference type="InterPro" id="IPR019734">
    <property type="entry name" value="TPR_rpt"/>
</dbReference>
<keyword evidence="2" id="KW-1133">Transmembrane helix</keyword>
<feature type="compositionally biased region" description="Basic and acidic residues" evidence="1">
    <location>
        <begin position="515"/>
        <end position="528"/>
    </location>
</feature>
<dbReference type="AlphaFoldDB" id="A0A1G9E793"/>
<reference evidence="3 4" key="1">
    <citation type="submission" date="2016-10" db="EMBL/GenBank/DDBJ databases">
        <authorList>
            <person name="de Groot N.N."/>
        </authorList>
    </citation>
    <scope>NUCLEOTIDE SEQUENCE [LARGE SCALE GENOMIC DNA]</scope>
    <source>
        <strain evidence="3 4">DSM 25186</strain>
    </source>
</reference>
<evidence type="ECO:0000313" key="3">
    <source>
        <dbReference type="EMBL" id="SDK71999.1"/>
    </source>
</evidence>
<protein>
    <submittedName>
        <fullName evidence="3">Tetratricopeptide repeat-containing protein</fullName>
    </submittedName>
</protein>
<name>A0A1G9E793_9BACT</name>
<dbReference type="Proteomes" id="UP000198510">
    <property type="component" value="Unassembled WGS sequence"/>
</dbReference>
<gene>
    <name evidence="3" type="ORF">SAMN05421823_103373</name>
</gene>
<proteinExistence type="predicted"/>
<dbReference type="InterPro" id="IPR011990">
    <property type="entry name" value="TPR-like_helical_dom_sf"/>
</dbReference>
<dbReference type="OrthoDB" id="1522549at2"/>
<evidence type="ECO:0000256" key="2">
    <source>
        <dbReference type="SAM" id="Phobius"/>
    </source>
</evidence>
<keyword evidence="2" id="KW-0472">Membrane</keyword>
<organism evidence="3 4">
    <name type="scientific">Catalinimonas alkaloidigena</name>
    <dbReference type="NCBI Taxonomy" id="1075417"/>
    <lineage>
        <taxon>Bacteria</taxon>
        <taxon>Pseudomonadati</taxon>
        <taxon>Bacteroidota</taxon>
        <taxon>Cytophagia</taxon>
        <taxon>Cytophagales</taxon>
        <taxon>Catalimonadaceae</taxon>
        <taxon>Catalinimonas</taxon>
    </lineage>
</organism>
<keyword evidence="2" id="KW-0812">Transmembrane</keyword>
<dbReference type="Gene3D" id="1.25.40.10">
    <property type="entry name" value="Tetratricopeptide repeat domain"/>
    <property type="match status" value="3"/>
</dbReference>
<accession>A0A1G9E793</accession>
<dbReference type="STRING" id="1075417.SAMN05421823_103373"/>
<dbReference type="EMBL" id="FNFO01000003">
    <property type="protein sequence ID" value="SDK71999.1"/>
    <property type="molecule type" value="Genomic_DNA"/>
</dbReference>
<feature type="region of interest" description="Disordered" evidence="1">
    <location>
        <begin position="506"/>
        <end position="553"/>
    </location>
</feature>